<dbReference type="EMBL" id="QGTL01000009">
    <property type="protein sequence ID" value="PWV72311.1"/>
    <property type="molecule type" value="Genomic_DNA"/>
</dbReference>
<dbReference type="InterPro" id="IPR024520">
    <property type="entry name" value="DUF3558"/>
</dbReference>
<sequence>MELLRRRSVAVAVLVVAACGLSAAELTGCSAHALEPGGSSSVLDLAPSQTPITGSLVSKPAASGAAAVVVEFDPCTQVGGDVIAGLGFRSGSRHRTSPAIDSYRALGCTFDKTAGTGDQRWQAQLTVWSVPVPLQELARRVEFTERRQLDINGREAFGYRRSDDPSYSMVMVAPTGTVGVTMILAEPTDPDTAWDRVEHAATAVEAVVPPM</sequence>
<evidence type="ECO:0000256" key="1">
    <source>
        <dbReference type="SAM" id="SignalP"/>
    </source>
</evidence>
<proteinExistence type="predicted"/>
<keyword evidence="3" id="KW-1185">Reference proteome</keyword>
<dbReference type="Proteomes" id="UP000246410">
    <property type="component" value="Unassembled WGS sequence"/>
</dbReference>
<dbReference type="AlphaFoldDB" id="A0A317NAH6"/>
<gene>
    <name evidence="2" type="ORF">DFR69_109228</name>
</gene>
<evidence type="ECO:0000313" key="2">
    <source>
        <dbReference type="EMBL" id="PWV72311.1"/>
    </source>
</evidence>
<evidence type="ECO:0000313" key="3">
    <source>
        <dbReference type="Proteomes" id="UP000246410"/>
    </source>
</evidence>
<feature type="signal peptide" evidence="1">
    <location>
        <begin position="1"/>
        <end position="23"/>
    </location>
</feature>
<dbReference type="Pfam" id="PF12079">
    <property type="entry name" value="DUF3558"/>
    <property type="match status" value="1"/>
</dbReference>
<name>A0A317NAH6_9NOCA</name>
<dbReference type="PROSITE" id="PS51257">
    <property type="entry name" value="PROKAR_LIPOPROTEIN"/>
    <property type="match status" value="1"/>
</dbReference>
<accession>A0A317NAH6</accession>
<organism evidence="2 3">
    <name type="scientific">Nocardia neocaledoniensis</name>
    <dbReference type="NCBI Taxonomy" id="236511"/>
    <lineage>
        <taxon>Bacteria</taxon>
        <taxon>Bacillati</taxon>
        <taxon>Actinomycetota</taxon>
        <taxon>Actinomycetes</taxon>
        <taxon>Mycobacteriales</taxon>
        <taxon>Nocardiaceae</taxon>
        <taxon>Nocardia</taxon>
    </lineage>
</organism>
<dbReference type="RefSeq" id="WP_167456381.1">
    <property type="nucleotide sequence ID" value="NZ_QGTL01000009.1"/>
</dbReference>
<protein>
    <submittedName>
        <fullName evidence="2">Uncharacterized protein DUF3558</fullName>
    </submittedName>
</protein>
<comment type="caution">
    <text evidence="2">The sequence shown here is derived from an EMBL/GenBank/DDBJ whole genome shotgun (WGS) entry which is preliminary data.</text>
</comment>
<keyword evidence="1" id="KW-0732">Signal</keyword>
<reference evidence="2 3" key="1">
    <citation type="submission" date="2018-05" db="EMBL/GenBank/DDBJ databases">
        <title>Genomic Encyclopedia of Type Strains, Phase IV (KMG-IV): sequencing the most valuable type-strain genomes for metagenomic binning, comparative biology and taxonomic classification.</title>
        <authorList>
            <person name="Goeker M."/>
        </authorList>
    </citation>
    <scope>NUCLEOTIDE SEQUENCE [LARGE SCALE GENOMIC DNA]</scope>
    <source>
        <strain evidence="2 3">DSM 44717</strain>
    </source>
</reference>
<feature type="chain" id="PRO_5039082448" evidence="1">
    <location>
        <begin position="24"/>
        <end position="211"/>
    </location>
</feature>